<evidence type="ECO:0000313" key="2">
    <source>
        <dbReference type="Proteomes" id="UP000824120"/>
    </source>
</evidence>
<name>A0A9J6AD74_SOLCO</name>
<accession>A0A9J6AD74</accession>
<protein>
    <submittedName>
        <fullName evidence="1">Uncharacterized protein</fullName>
    </submittedName>
</protein>
<comment type="caution">
    <text evidence="1">The sequence shown here is derived from an EMBL/GenBank/DDBJ whole genome shotgun (WGS) entry which is preliminary data.</text>
</comment>
<dbReference type="OrthoDB" id="1914101at2759"/>
<dbReference type="AlphaFoldDB" id="A0A9J6AD74"/>
<organism evidence="1 2">
    <name type="scientific">Solanum commersonii</name>
    <name type="common">Commerson's wild potato</name>
    <name type="synonym">Commerson's nightshade</name>
    <dbReference type="NCBI Taxonomy" id="4109"/>
    <lineage>
        <taxon>Eukaryota</taxon>
        <taxon>Viridiplantae</taxon>
        <taxon>Streptophyta</taxon>
        <taxon>Embryophyta</taxon>
        <taxon>Tracheophyta</taxon>
        <taxon>Spermatophyta</taxon>
        <taxon>Magnoliopsida</taxon>
        <taxon>eudicotyledons</taxon>
        <taxon>Gunneridae</taxon>
        <taxon>Pentapetalae</taxon>
        <taxon>asterids</taxon>
        <taxon>lamiids</taxon>
        <taxon>Solanales</taxon>
        <taxon>Solanaceae</taxon>
        <taxon>Solanoideae</taxon>
        <taxon>Solaneae</taxon>
        <taxon>Solanum</taxon>
    </lineage>
</organism>
<dbReference type="EMBL" id="JACXVP010000002">
    <property type="protein sequence ID" value="KAG5622114.1"/>
    <property type="molecule type" value="Genomic_DNA"/>
</dbReference>
<keyword evidence="2" id="KW-1185">Reference proteome</keyword>
<sequence length="136" mass="15829">MYMGNIKKKNLLLIFFFFFFFFYLSCTCSKEFQYSKNLGSEAPSSPHDYDHEMIKNEEGGGLMTTNTKKMKMKMKTRTLKLKNRGSSDNWNRKRTYTAMLPKGYVPPSGSSPCHNTYPNSVTFFCHFSTRPNNKLP</sequence>
<dbReference type="Proteomes" id="UP000824120">
    <property type="component" value="Chromosome 2"/>
</dbReference>
<reference evidence="1 2" key="1">
    <citation type="submission" date="2020-09" db="EMBL/GenBank/DDBJ databases">
        <title>De no assembly of potato wild relative species, Solanum commersonii.</title>
        <authorList>
            <person name="Cho K."/>
        </authorList>
    </citation>
    <scope>NUCLEOTIDE SEQUENCE [LARGE SCALE GENOMIC DNA]</scope>
    <source>
        <strain evidence="1">LZ3.2</strain>
        <tissue evidence="1">Leaf</tissue>
    </source>
</reference>
<gene>
    <name evidence="1" type="ORF">H5410_007332</name>
</gene>
<proteinExistence type="predicted"/>
<evidence type="ECO:0000313" key="1">
    <source>
        <dbReference type="EMBL" id="KAG5622114.1"/>
    </source>
</evidence>